<dbReference type="GO" id="GO:0005737">
    <property type="term" value="C:cytoplasm"/>
    <property type="evidence" value="ECO:0007669"/>
    <property type="project" value="UniProtKB-SubCell"/>
</dbReference>
<dbReference type="Pfam" id="PF03588">
    <property type="entry name" value="Leu_Phe_trans"/>
    <property type="match status" value="1"/>
</dbReference>
<dbReference type="EC" id="2.3.2.6" evidence="4"/>
<reference evidence="5" key="1">
    <citation type="submission" date="2017-02" db="EMBL/GenBank/DDBJ databases">
        <authorList>
            <person name="Regsiter A."/>
            <person name="William W."/>
        </authorList>
    </citation>
    <scope>NUCLEOTIDE SEQUENCE</scope>
    <source>
        <strain evidence="5">Bib</strain>
    </source>
</reference>
<name>A0A3P3XLF3_9SPIR</name>
<evidence type="ECO:0000256" key="2">
    <source>
        <dbReference type="ARBA" id="ARBA00022679"/>
    </source>
</evidence>
<keyword evidence="1 4" id="KW-0963">Cytoplasm</keyword>
<evidence type="ECO:0000256" key="1">
    <source>
        <dbReference type="ARBA" id="ARBA00022490"/>
    </source>
</evidence>
<dbReference type="InterPro" id="IPR042221">
    <property type="entry name" value="Leu/Phe-tRNA_Trfase_N"/>
</dbReference>
<dbReference type="PANTHER" id="PTHR30098">
    <property type="entry name" value="LEUCYL/PHENYLALANYL-TRNA--PROTEIN TRANSFERASE"/>
    <property type="match status" value="1"/>
</dbReference>
<proteinExistence type="inferred from homology"/>
<keyword evidence="2 4" id="KW-0808">Transferase</keyword>
<protein>
    <recommendedName>
        <fullName evidence="4">Leucyl/phenylalanyl-tRNA--protein transferase</fullName>
        <ecNumber evidence="4">2.3.2.6</ecNumber>
    </recommendedName>
    <alternativeName>
        <fullName evidence="4">L/F-transferase</fullName>
    </alternativeName>
    <alternativeName>
        <fullName evidence="4">Leucyltransferase</fullName>
    </alternativeName>
    <alternativeName>
        <fullName evidence="4">Phenyalanyltransferase</fullName>
    </alternativeName>
</protein>
<comment type="function">
    <text evidence="4">Functions in the N-end rule pathway of protein degradation where it conjugates Leu, Phe and, less efficiently, Met from aminoacyl-tRNAs to the N-termini of proteins containing an N-terminal arginine or lysine.</text>
</comment>
<dbReference type="PANTHER" id="PTHR30098:SF2">
    <property type="entry name" value="LEUCYL_PHENYLALANYL-TRNA--PROTEIN TRANSFERASE"/>
    <property type="match status" value="1"/>
</dbReference>
<dbReference type="HAMAP" id="MF_00688">
    <property type="entry name" value="Leu_Phe_trans"/>
    <property type="match status" value="1"/>
</dbReference>
<evidence type="ECO:0000256" key="4">
    <source>
        <dbReference type="HAMAP-Rule" id="MF_00688"/>
    </source>
</evidence>
<dbReference type="GO" id="GO:0008914">
    <property type="term" value="F:leucyl-tRNA--protein transferase activity"/>
    <property type="evidence" value="ECO:0007669"/>
    <property type="project" value="UniProtKB-UniRule"/>
</dbReference>
<comment type="catalytic activity">
    <reaction evidence="4">
        <text>N-terminal L-lysyl-[protein] + L-leucyl-tRNA(Leu) = N-terminal L-leucyl-L-lysyl-[protein] + tRNA(Leu) + H(+)</text>
        <dbReference type="Rhea" id="RHEA:12340"/>
        <dbReference type="Rhea" id="RHEA-COMP:9613"/>
        <dbReference type="Rhea" id="RHEA-COMP:9622"/>
        <dbReference type="Rhea" id="RHEA-COMP:12670"/>
        <dbReference type="Rhea" id="RHEA-COMP:12671"/>
        <dbReference type="ChEBI" id="CHEBI:15378"/>
        <dbReference type="ChEBI" id="CHEBI:65249"/>
        <dbReference type="ChEBI" id="CHEBI:78442"/>
        <dbReference type="ChEBI" id="CHEBI:78494"/>
        <dbReference type="ChEBI" id="CHEBI:133043"/>
        <dbReference type="EC" id="2.3.2.6"/>
    </reaction>
</comment>
<comment type="subcellular location">
    <subcellularLocation>
        <location evidence="4">Cytoplasm</location>
    </subcellularLocation>
</comment>
<dbReference type="Gene3D" id="3.30.70.3550">
    <property type="entry name" value="Leucyl/phenylalanyl-tRNA-protein transferase, N-terminal domain"/>
    <property type="match status" value="1"/>
</dbReference>
<dbReference type="InterPro" id="IPR004616">
    <property type="entry name" value="Leu/Phe-tRNA_Trfase"/>
</dbReference>
<dbReference type="SUPFAM" id="SSF55729">
    <property type="entry name" value="Acyl-CoA N-acyltransferases (Nat)"/>
    <property type="match status" value="1"/>
</dbReference>
<sequence>MRWITMPAYLDEAEEYRFPPASGASRNGVVCYGGNLSPGVLLSAYRQGIFPWPSTPDTLRWCSPDPRFVIPRGFLYITESARKALKKALRRGSPYTLTLDKAFIDVISNCAAIPRPSQPGTWIFPNLVNAYTELHGRGYAHSVEVWKNGALVGGLYGVSIGAAFFGESMFSTESNASKIGFLALAITLFEQGFDFIDCQVYTPYLELMGGIDVPRELYLEMLQGALQKPTIKGDWSRYFQNFPEVNLIIAAKRNIETITHNA</sequence>
<dbReference type="InterPro" id="IPR042203">
    <property type="entry name" value="Leu/Phe-tRNA_Trfase_C"/>
</dbReference>
<organism evidence="5">
    <name type="scientific">uncultured spirochete</name>
    <dbReference type="NCBI Taxonomy" id="156406"/>
    <lineage>
        <taxon>Bacteria</taxon>
        <taxon>Pseudomonadati</taxon>
        <taxon>Spirochaetota</taxon>
        <taxon>Spirochaetia</taxon>
        <taxon>Spirochaetales</taxon>
        <taxon>environmental samples</taxon>
    </lineage>
</organism>
<gene>
    <name evidence="4 5" type="primary">aat</name>
    <name evidence="5" type="ORF">SPIROBIBN47_50029</name>
</gene>
<dbReference type="Gene3D" id="3.40.630.70">
    <property type="entry name" value="Leucyl/phenylalanyl-tRNA-protein transferase, C-terminal domain"/>
    <property type="match status" value="1"/>
</dbReference>
<evidence type="ECO:0000256" key="3">
    <source>
        <dbReference type="ARBA" id="ARBA00023315"/>
    </source>
</evidence>
<dbReference type="GO" id="GO:0030163">
    <property type="term" value="P:protein catabolic process"/>
    <property type="evidence" value="ECO:0007669"/>
    <property type="project" value="UniProtKB-UniRule"/>
</dbReference>
<comment type="similarity">
    <text evidence="4">Belongs to the L/F-transferase family.</text>
</comment>
<dbReference type="EMBL" id="FWDM01000037">
    <property type="protein sequence ID" value="SLM15498.1"/>
    <property type="molecule type" value="Genomic_DNA"/>
</dbReference>
<keyword evidence="3 4" id="KW-0012">Acyltransferase</keyword>
<dbReference type="InterPro" id="IPR016181">
    <property type="entry name" value="Acyl_CoA_acyltransferase"/>
</dbReference>
<comment type="catalytic activity">
    <reaction evidence="4">
        <text>N-terminal L-arginyl-[protein] + L-leucyl-tRNA(Leu) = N-terminal L-leucyl-L-arginyl-[protein] + tRNA(Leu) + H(+)</text>
        <dbReference type="Rhea" id="RHEA:50416"/>
        <dbReference type="Rhea" id="RHEA-COMP:9613"/>
        <dbReference type="Rhea" id="RHEA-COMP:9622"/>
        <dbReference type="Rhea" id="RHEA-COMP:12672"/>
        <dbReference type="Rhea" id="RHEA-COMP:12673"/>
        <dbReference type="ChEBI" id="CHEBI:15378"/>
        <dbReference type="ChEBI" id="CHEBI:64719"/>
        <dbReference type="ChEBI" id="CHEBI:78442"/>
        <dbReference type="ChEBI" id="CHEBI:78494"/>
        <dbReference type="ChEBI" id="CHEBI:133044"/>
        <dbReference type="EC" id="2.3.2.6"/>
    </reaction>
</comment>
<comment type="catalytic activity">
    <reaction evidence="4">
        <text>L-phenylalanyl-tRNA(Phe) + an N-terminal L-alpha-aminoacyl-[protein] = an N-terminal L-phenylalanyl-L-alpha-aminoacyl-[protein] + tRNA(Phe)</text>
        <dbReference type="Rhea" id="RHEA:43632"/>
        <dbReference type="Rhea" id="RHEA-COMP:9668"/>
        <dbReference type="Rhea" id="RHEA-COMP:9699"/>
        <dbReference type="Rhea" id="RHEA-COMP:10636"/>
        <dbReference type="Rhea" id="RHEA-COMP:10637"/>
        <dbReference type="ChEBI" id="CHEBI:78442"/>
        <dbReference type="ChEBI" id="CHEBI:78531"/>
        <dbReference type="ChEBI" id="CHEBI:78597"/>
        <dbReference type="ChEBI" id="CHEBI:83561"/>
        <dbReference type="EC" id="2.3.2.6"/>
    </reaction>
</comment>
<dbReference type="NCBIfam" id="TIGR00667">
    <property type="entry name" value="aat"/>
    <property type="match status" value="1"/>
</dbReference>
<evidence type="ECO:0000313" key="5">
    <source>
        <dbReference type="EMBL" id="SLM15498.1"/>
    </source>
</evidence>
<dbReference type="AlphaFoldDB" id="A0A3P3XLF3"/>
<accession>A0A3P3XLF3</accession>